<dbReference type="AlphaFoldDB" id="A0AAV0X7J8"/>
<dbReference type="PROSITE" id="PS50878">
    <property type="entry name" value="RT_POL"/>
    <property type="match status" value="1"/>
</dbReference>
<proteinExistence type="predicted"/>
<dbReference type="Proteomes" id="UP001160148">
    <property type="component" value="Unassembled WGS sequence"/>
</dbReference>
<name>A0AAV0X7J8_9HEMI</name>
<dbReference type="InterPro" id="IPR000477">
    <property type="entry name" value="RT_dom"/>
</dbReference>
<feature type="domain" description="Reverse transcriptase" evidence="1">
    <location>
        <begin position="1"/>
        <end position="215"/>
    </location>
</feature>
<dbReference type="Pfam" id="PF00078">
    <property type="entry name" value="RVT_1"/>
    <property type="match status" value="1"/>
</dbReference>
<reference evidence="2 3" key="1">
    <citation type="submission" date="2023-01" db="EMBL/GenBank/DDBJ databases">
        <authorList>
            <person name="Whitehead M."/>
        </authorList>
    </citation>
    <scope>NUCLEOTIDE SEQUENCE [LARGE SCALE GENOMIC DNA]</scope>
</reference>
<organism evidence="2 3">
    <name type="scientific">Macrosiphum euphorbiae</name>
    <name type="common">potato aphid</name>
    <dbReference type="NCBI Taxonomy" id="13131"/>
    <lineage>
        <taxon>Eukaryota</taxon>
        <taxon>Metazoa</taxon>
        <taxon>Ecdysozoa</taxon>
        <taxon>Arthropoda</taxon>
        <taxon>Hexapoda</taxon>
        <taxon>Insecta</taxon>
        <taxon>Pterygota</taxon>
        <taxon>Neoptera</taxon>
        <taxon>Paraneoptera</taxon>
        <taxon>Hemiptera</taxon>
        <taxon>Sternorrhyncha</taxon>
        <taxon>Aphidomorpha</taxon>
        <taxon>Aphidoidea</taxon>
        <taxon>Aphididae</taxon>
        <taxon>Macrosiphini</taxon>
        <taxon>Macrosiphum</taxon>
    </lineage>
</organism>
<accession>A0AAV0X7J8</accession>
<dbReference type="PANTHER" id="PTHR33332">
    <property type="entry name" value="REVERSE TRANSCRIPTASE DOMAIN-CONTAINING PROTEIN"/>
    <property type="match status" value="1"/>
</dbReference>
<evidence type="ECO:0000313" key="3">
    <source>
        <dbReference type="Proteomes" id="UP001160148"/>
    </source>
</evidence>
<protein>
    <recommendedName>
        <fullName evidence="1">Reverse transcriptase domain-containing protein</fullName>
    </recommendedName>
</protein>
<gene>
    <name evidence="2" type="ORF">MEUPH1_LOCUS18859</name>
</gene>
<evidence type="ECO:0000259" key="1">
    <source>
        <dbReference type="PROSITE" id="PS50878"/>
    </source>
</evidence>
<evidence type="ECO:0000313" key="2">
    <source>
        <dbReference type="EMBL" id="CAI6363978.1"/>
    </source>
</evidence>
<dbReference type="EMBL" id="CARXXK010000003">
    <property type="protein sequence ID" value="CAI6363978.1"/>
    <property type="molecule type" value="Genomic_DNA"/>
</dbReference>
<keyword evidence="3" id="KW-1185">Reference proteome</keyword>
<comment type="caution">
    <text evidence="2">The sequence shown here is derived from an EMBL/GenBank/DDBJ whole genome shotgun (WGS) entry which is preliminary data.</text>
</comment>
<sequence>MGKLYETLLLSILKNQIRSEQFGFRPQHSTEIQLVNFIDNITDNTNRRLKTAVTLLDIEKAFDKVWHEGLLFKLLAMQVSQQLVSIIQSFLKERKFYIKIDDTKSSPRTIIAGVPQGSCLAPHLFTVFINNKPLSSKAKIALFADDTLFYADSISQSCAIKNLQAQIDLSIEWFHQWKISINPLKTSANMFSNKQTRAGDCVKFGDTPIKWSNNI</sequence>